<evidence type="ECO:0000313" key="4">
    <source>
        <dbReference type="Proteomes" id="UP000324241"/>
    </source>
</evidence>
<dbReference type="RefSeq" id="XP_033423659.1">
    <property type="nucleotide sequence ID" value="XM_033573107.1"/>
</dbReference>
<dbReference type="GeneID" id="54331201"/>
<gene>
    <name evidence="1" type="ORF">ATNIH1004_008499</name>
    <name evidence="2" type="ORF">EYZ11_008348</name>
</gene>
<dbReference type="AlphaFoldDB" id="A0A4S3JAP1"/>
<dbReference type="EMBL" id="SOSA01000353">
    <property type="protein sequence ID" value="THC92189.1"/>
    <property type="molecule type" value="Genomic_DNA"/>
</dbReference>
<reference evidence="2 3" key="1">
    <citation type="submission" date="2019-03" db="EMBL/GenBank/DDBJ databases">
        <title>The genome sequence of a newly discovered highly antifungal drug resistant Aspergillus species, Aspergillus tanneri NIH 1004.</title>
        <authorList>
            <person name="Mounaud S."/>
            <person name="Singh I."/>
            <person name="Joardar V."/>
            <person name="Pakala S."/>
            <person name="Pakala S."/>
            <person name="Venepally P."/>
            <person name="Hoover J."/>
            <person name="Nierman W."/>
            <person name="Chung J."/>
            <person name="Losada L."/>
        </authorList>
    </citation>
    <scope>NUCLEOTIDE SEQUENCE [LARGE SCALE GENOMIC DNA]</scope>
    <source>
        <strain evidence="2 3">NIH1004</strain>
    </source>
</reference>
<reference evidence="1 4" key="2">
    <citation type="submission" date="2019-08" db="EMBL/GenBank/DDBJ databases">
        <title>The genome sequence of a newly discovered highly antifungal drug resistant Aspergillus species, Aspergillus tanneri NIH 1004.</title>
        <authorList>
            <person name="Mounaud S."/>
            <person name="Singh I."/>
            <person name="Joardar V."/>
            <person name="Pakala S."/>
            <person name="Pakala S."/>
            <person name="Venepally P."/>
            <person name="Chung J.K."/>
            <person name="Losada L."/>
            <person name="Nierman W.C."/>
        </authorList>
    </citation>
    <scope>NUCLEOTIDE SEQUENCE [LARGE SCALE GENOMIC DNA]</scope>
    <source>
        <strain evidence="1 4">NIH1004</strain>
    </source>
</reference>
<dbReference type="Proteomes" id="UP000308092">
    <property type="component" value="Unassembled WGS sequence"/>
</dbReference>
<dbReference type="EMBL" id="QUQM01000006">
    <property type="protein sequence ID" value="KAA8644298.1"/>
    <property type="molecule type" value="Genomic_DNA"/>
</dbReference>
<organism evidence="2 3">
    <name type="scientific">Aspergillus tanneri</name>
    <dbReference type="NCBI Taxonomy" id="1220188"/>
    <lineage>
        <taxon>Eukaryota</taxon>
        <taxon>Fungi</taxon>
        <taxon>Dikarya</taxon>
        <taxon>Ascomycota</taxon>
        <taxon>Pezizomycotina</taxon>
        <taxon>Eurotiomycetes</taxon>
        <taxon>Eurotiomycetidae</taxon>
        <taxon>Eurotiales</taxon>
        <taxon>Aspergillaceae</taxon>
        <taxon>Aspergillus</taxon>
        <taxon>Aspergillus subgen. Circumdati</taxon>
    </lineage>
</organism>
<keyword evidence="3" id="KW-1185">Reference proteome</keyword>
<accession>A0A4S3JAP1</accession>
<evidence type="ECO:0000313" key="3">
    <source>
        <dbReference type="Proteomes" id="UP000308092"/>
    </source>
</evidence>
<evidence type="ECO:0000313" key="1">
    <source>
        <dbReference type="EMBL" id="KAA8644298.1"/>
    </source>
</evidence>
<sequence length="83" mass="9381">MVMLETEMWDVISERNESAVKRASSEEAVQAGRCIGIEIPGERAYLERVFEVQVEVPDKELIARGWEGSEGAEDIEIDPDWAE</sequence>
<dbReference type="Proteomes" id="UP000324241">
    <property type="component" value="Unassembled WGS sequence"/>
</dbReference>
<proteinExistence type="predicted"/>
<comment type="caution">
    <text evidence="2">The sequence shown here is derived from an EMBL/GenBank/DDBJ whole genome shotgun (WGS) entry which is preliminary data.</text>
</comment>
<protein>
    <submittedName>
        <fullName evidence="2">Uncharacterized protein</fullName>
    </submittedName>
</protein>
<dbReference type="VEuPathDB" id="FungiDB:EYZ11_008348"/>
<evidence type="ECO:0000313" key="2">
    <source>
        <dbReference type="EMBL" id="THC92189.1"/>
    </source>
</evidence>
<name>A0A4S3JAP1_9EURO</name>
<dbReference type="OrthoDB" id="3350591at2759"/>